<dbReference type="AlphaFoldDB" id="A0A1W1VFX5"/>
<evidence type="ECO:0000313" key="3">
    <source>
        <dbReference type="Proteomes" id="UP000192368"/>
    </source>
</evidence>
<name>A0A1W1VFX5_PEPAS</name>
<sequence length="231" mass="26720">MIYGIGDLHFDPIGEKPMDVFGKKWINHKEKIIESWKSKVKEDDLVLLPGDISWGLRLSESVIDLKLIDELPGYKIISKGNHDYWWSSINKLNELELKKTKFLYNNAHTFGDYAIVGTRGWISKDMSEFKKPDEKIYNREVIRLENSIKAAEKGKKLIAMIHYPPYNQDFTANEFSDLLTASGVEICIYGHLHAEGHKQVFKGMKNDVLYKCVSSDYINFELQEIVDGKRD</sequence>
<dbReference type="PANTHER" id="PTHR31302:SF22">
    <property type="entry name" value="PHOSPHOESTERASE"/>
    <property type="match status" value="1"/>
</dbReference>
<dbReference type="PIRSF" id="PIRSF033094">
    <property type="entry name" value="Pesterase_CT488"/>
    <property type="match status" value="1"/>
</dbReference>
<dbReference type="EMBL" id="FWWR01000014">
    <property type="protein sequence ID" value="SMB92297.1"/>
    <property type="molecule type" value="Genomic_DNA"/>
</dbReference>
<evidence type="ECO:0000259" key="1">
    <source>
        <dbReference type="Pfam" id="PF00149"/>
    </source>
</evidence>
<dbReference type="RefSeq" id="WP_084231445.1">
    <property type="nucleotide sequence ID" value="NZ_FWWR01000014.1"/>
</dbReference>
<dbReference type="PANTHER" id="PTHR31302">
    <property type="entry name" value="TRANSMEMBRANE PROTEIN WITH METALLOPHOSPHOESTERASE DOMAIN-RELATED"/>
    <property type="match status" value="1"/>
</dbReference>
<accession>A0A1W1VFX5</accession>
<dbReference type="Gene3D" id="3.60.21.10">
    <property type="match status" value="1"/>
</dbReference>
<dbReference type="InterPro" id="IPR029052">
    <property type="entry name" value="Metallo-depent_PP-like"/>
</dbReference>
<evidence type="ECO:0000313" key="2">
    <source>
        <dbReference type="EMBL" id="SMB92297.1"/>
    </source>
</evidence>
<feature type="domain" description="Calcineurin-like phosphoesterase" evidence="1">
    <location>
        <begin position="2"/>
        <end position="194"/>
    </location>
</feature>
<dbReference type="Pfam" id="PF00149">
    <property type="entry name" value="Metallophos"/>
    <property type="match status" value="1"/>
</dbReference>
<dbReference type="InterPro" id="IPR014578">
    <property type="entry name" value="Pesterase_CT488"/>
</dbReference>
<keyword evidence="3" id="KW-1185">Reference proteome</keyword>
<dbReference type="STRING" id="573058.SAMN00017477_1925"/>
<reference evidence="3" key="1">
    <citation type="submission" date="2017-04" db="EMBL/GenBank/DDBJ databases">
        <authorList>
            <person name="Varghese N."/>
            <person name="Submissions S."/>
        </authorList>
    </citation>
    <scope>NUCLEOTIDE SEQUENCE [LARGE SCALE GENOMIC DNA]</scope>
    <source>
        <strain evidence="3">DSM 20463</strain>
    </source>
</reference>
<gene>
    <name evidence="2" type="ORF">SAMN00017477_1925</name>
</gene>
<protein>
    <recommendedName>
        <fullName evidence="1">Calcineurin-like phosphoesterase domain-containing protein</fullName>
    </recommendedName>
</protein>
<dbReference type="SUPFAM" id="SSF56300">
    <property type="entry name" value="Metallo-dependent phosphatases"/>
    <property type="match status" value="1"/>
</dbReference>
<dbReference type="InterPro" id="IPR004843">
    <property type="entry name" value="Calcineurin-like_PHP"/>
</dbReference>
<dbReference type="GO" id="GO:0016787">
    <property type="term" value="F:hydrolase activity"/>
    <property type="evidence" value="ECO:0007669"/>
    <property type="project" value="InterPro"/>
</dbReference>
<dbReference type="OrthoDB" id="8610138at2"/>
<organism evidence="2 3">
    <name type="scientific">Peptoniphilus asaccharolyticus DSM 20463</name>
    <dbReference type="NCBI Taxonomy" id="573058"/>
    <lineage>
        <taxon>Bacteria</taxon>
        <taxon>Bacillati</taxon>
        <taxon>Bacillota</taxon>
        <taxon>Tissierellia</taxon>
        <taxon>Tissierellales</taxon>
        <taxon>Peptoniphilaceae</taxon>
        <taxon>Peptoniphilus</taxon>
    </lineage>
</organism>
<dbReference type="Proteomes" id="UP000192368">
    <property type="component" value="Unassembled WGS sequence"/>
</dbReference>
<proteinExistence type="predicted"/>
<dbReference type="InterPro" id="IPR051158">
    <property type="entry name" value="Metallophosphoesterase_sf"/>
</dbReference>